<dbReference type="RefSeq" id="XP_062679030.1">
    <property type="nucleotide sequence ID" value="XM_062830698.1"/>
</dbReference>
<accession>A0AAE0J9W5</accession>
<gene>
    <name evidence="2" type="ORF">B0H65DRAFT_577589</name>
</gene>
<dbReference type="AlphaFoldDB" id="A0AAE0J9W5"/>
<name>A0AAE0J9W5_9PEZI</name>
<comment type="caution">
    <text evidence="2">The sequence shown here is derived from an EMBL/GenBank/DDBJ whole genome shotgun (WGS) entry which is preliminary data.</text>
</comment>
<evidence type="ECO:0000256" key="1">
    <source>
        <dbReference type="SAM" id="MobiDB-lite"/>
    </source>
</evidence>
<evidence type="ECO:0000313" key="2">
    <source>
        <dbReference type="EMBL" id="KAK3340088.1"/>
    </source>
</evidence>
<reference evidence="2" key="2">
    <citation type="submission" date="2023-06" db="EMBL/GenBank/DDBJ databases">
        <authorList>
            <consortium name="Lawrence Berkeley National Laboratory"/>
            <person name="Haridas S."/>
            <person name="Hensen N."/>
            <person name="Bonometti L."/>
            <person name="Westerberg I."/>
            <person name="Brannstrom I.O."/>
            <person name="Guillou S."/>
            <person name="Cros-Aarteil S."/>
            <person name="Calhoun S."/>
            <person name="Kuo A."/>
            <person name="Mondo S."/>
            <person name="Pangilinan J."/>
            <person name="Riley R."/>
            <person name="Labutti K."/>
            <person name="Andreopoulos B."/>
            <person name="Lipzen A."/>
            <person name="Chen C."/>
            <person name="Yanf M."/>
            <person name="Daum C."/>
            <person name="Ng V."/>
            <person name="Clum A."/>
            <person name="Steindorff A."/>
            <person name="Ohm R."/>
            <person name="Martin F."/>
            <person name="Silar P."/>
            <person name="Natvig D."/>
            <person name="Lalanne C."/>
            <person name="Gautier V."/>
            <person name="Ament-Velasquez S.L."/>
            <person name="Kruys A."/>
            <person name="Hutchinson M.I."/>
            <person name="Powell A.J."/>
            <person name="Barry K."/>
            <person name="Miller A.N."/>
            <person name="Grigoriev I.V."/>
            <person name="Debuchy R."/>
            <person name="Gladieux P."/>
            <person name="Thoren M.H."/>
            <person name="Johannesson H."/>
        </authorList>
    </citation>
    <scope>NUCLEOTIDE SEQUENCE</scope>
    <source>
        <strain evidence="2">CBS 560.94</strain>
    </source>
</reference>
<dbReference type="GeneID" id="87867852"/>
<feature type="compositionally biased region" description="Basic and acidic residues" evidence="1">
    <location>
        <begin position="1"/>
        <end position="21"/>
    </location>
</feature>
<feature type="region of interest" description="Disordered" evidence="1">
    <location>
        <begin position="1"/>
        <end position="39"/>
    </location>
</feature>
<keyword evidence="3" id="KW-1185">Reference proteome</keyword>
<reference evidence="2" key="1">
    <citation type="journal article" date="2023" name="Mol. Phylogenet. Evol.">
        <title>Genome-scale phylogeny and comparative genomics of the fungal order Sordariales.</title>
        <authorList>
            <person name="Hensen N."/>
            <person name="Bonometti L."/>
            <person name="Westerberg I."/>
            <person name="Brannstrom I.O."/>
            <person name="Guillou S."/>
            <person name="Cros-Aarteil S."/>
            <person name="Calhoun S."/>
            <person name="Haridas S."/>
            <person name="Kuo A."/>
            <person name="Mondo S."/>
            <person name="Pangilinan J."/>
            <person name="Riley R."/>
            <person name="LaButti K."/>
            <person name="Andreopoulos B."/>
            <person name="Lipzen A."/>
            <person name="Chen C."/>
            <person name="Yan M."/>
            <person name="Daum C."/>
            <person name="Ng V."/>
            <person name="Clum A."/>
            <person name="Steindorff A."/>
            <person name="Ohm R.A."/>
            <person name="Martin F."/>
            <person name="Silar P."/>
            <person name="Natvig D.O."/>
            <person name="Lalanne C."/>
            <person name="Gautier V."/>
            <person name="Ament-Velasquez S.L."/>
            <person name="Kruys A."/>
            <person name="Hutchinson M.I."/>
            <person name="Powell A.J."/>
            <person name="Barry K."/>
            <person name="Miller A.N."/>
            <person name="Grigoriev I.V."/>
            <person name="Debuchy R."/>
            <person name="Gladieux P."/>
            <person name="Hiltunen Thoren M."/>
            <person name="Johannesson H."/>
        </authorList>
    </citation>
    <scope>NUCLEOTIDE SEQUENCE</scope>
    <source>
        <strain evidence="2">CBS 560.94</strain>
    </source>
</reference>
<protein>
    <submittedName>
        <fullName evidence="2">Uncharacterized protein</fullName>
    </submittedName>
</protein>
<proteinExistence type="predicted"/>
<feature type="compositionally biased region" description="Polar residues" evidence="1">
    <location>
        <begin position="22"/>
        <end position="39"/>
    </location>
</feature>
<dbReference type="EMBL" id="JAUEPP010000006">
    <property type="protein sequence ID" value="KAK3340088.1"/>
    <property type="molecule type" value="Genomic_DNA"/>
</dbReference>
<evidence type="ECO:0000313" key="3">
    <source>
        <dbReference type="Proteomes" id="UP001278500"/>
    </source>
</evidence>
<feature type="region of interest" description="Disordered" evidence="1">
    <location>
        <begin position="98"/>
        <end position="142"/>
    </location>
</feature>
<feature type="compositionally biased region" description="Polar residues" evidence="1">
    <location>
        <begin position="104"/>
        <end position="118"/>
    </location>
</feature>
<organism evidence="2 3">
    <name type="scientific">Neurospora tetraspora</name>
    <dbReference type="NCBI Taxonomy" id="94610"/>
    <lineage>
        <taxon>Eukaryota</taxon>
        <taxon>Fungi</taxon>
        <taxon>Dikarya</taxon>
        <taxon>Ascomycota</taxon>
        <taxon>Pezizomycotina</taxon>
        <taxon>Sordariomycetes</taxon>
        <taxon>Sordariomycetidae</taxon>
        <taxon>Sordariales</taxon>
        <taxon>Sordariaceae</taxon>
        <taxon>Neurospora</taxon>
    </lineage>
</organism>
<sequence length="277" mass="31029">MDYAKHPEKDSINSPGGRRENSSQARNIRLPTTLTPAHSTKKSTTATIWFKLLRIAPQDRPLVTPPSYPGEDVFYTLSIGKSLDFKVETEPVVPKNWQDFGYQRQHTTRNTKPNNPRQTSPSLPPSTTPSASRIPLPGRLPFPTRTNKYFPVNAQLPTKMTWLDVLSLAQSVLACEEESAINQVHVRTVGEVDEDPAADADGHSLLVKSHVAEVEECVDDDAEEEDEDTGSVIRSSFSSFDIRDVNLSLHKEVSRIWSWREKWRGTRGGVGRTGILR</sequence>
<dbReference type="Proteomes" id="UP001278500">
    <property type="component" value="Unassembled WGS sequence"/>
</dbReference>